<dbReference type="InterPro" id="IPR038056">
    <property type="entry name" value="YjbR-like_sf"/>
</dbReference>
<sequence>MGETGARGVSADEFLQIVLALPEVRQKEHTNWTGFNVAGKGFGYLSEDGETAMLKATLVEQAAMVGENPEAFARSYTSEQYGWVEVRLGAVPRDELEEVITEAWYLTAPQRLTDAYDLPA</sequence>
<gene>
    <name evidence="1" type="ORF">DPM19_34090</name>
</gene>
<dbReference type="AlphaFoldDB" id="A0A365GV65"/>
<proteinExistence type="predicted"/>
<accession>A0A365GV65</accession>
<comment type="caution">
    <text evidence="1">The sequence shown here is derived from an EMBL/GenBank/DDBJ whole genome shotgun (WGS) entry which is preliminary data.</text>
</comment>
<dbReference type="EMBL" id="QLYX01000026">
    <property type="protein sequence ID" value="RAY10689.1"/>
    <property type="molecule type" value="Genomic_DNA"/>
</dbReference>
<dbReference type="Proteomes" id="UP000251891">
    <property type="component" value="Unassembled WGS sequence"/>
</dbReference>
<dbReference type="Gene3D" id="3.90.1150.30">
    <property type="match status" value="1"/>
</dbReference>
<dbReference type="GO" id="GO:0003677">
    <property type="term" value="F:DNA binding"/>
    <property type="evidence" value="ECO:0007669"/>
    <property type="project" value="UniProtKB-KW"/>
</dbReference>
<evidence type="ECO:0000313" key="2">
    <source>
        <dbReference type="Proteomes" id="UP000251891"/>
    </source>
</evidence>
<protein>
    <submittedName>
        <fullName evidence="1">MmcQ/YjbR family DNA-binding protein</fullName>
    </submittedName>
</protein>
<organism evidence="1 2">
    <name type="scientific">Actinomadura craniellae</name>
    <dbReference type="NCBI Taxonomy" id="2231787"/>
    <lineage>
        <taxon>Bacteria</taxon>
        <taxon>Bacillati</taxon>
        <taxon>Actinomycetota</taxon>
        <taxon>Actinomycetes</taxon>
        <taxon>Streptosporangiales</taxon>
        <taxon>Thermomonosporaceae</taxon>
        <taxon>Actinomadura</taxon>
    </lineage>
</organism>
<dbReference type="Pfam" id="PF04237">
    <property type="entry name" value="YjbR"/>
    <property type="match status" value="1"/>
</dbReference>
<reference evidence="1 2" key="1">
    <citation type="submission" date="2018-06" db="EMBL/GenBank/DDBJ databases">
        <title>Actinomadura craniellae sp. nov. isolated from marine sponge Craniella sp.</title>
        <authorList>
            <person name="Li L."/>
            <person name="Xu Q.H."/>
            <person name="Lin H.W."/>
            <person name="Lu Y.H."/>
        </authorList>
    </citation>
    <scope>NUCLEOTIDE SEQUENCE [LARGE SCALE GENOMIC DNA]</scope>
    <source>
        <strain evidence="1 2">LHW63021</strain>
    </source>
</reference>
<dbReference type="InterPro" id="IPR058532">
    <property type="entry name" value="YjbR/MT2646/Rv2570-like"/>
</dbReference>
<dbReference type="OrthoDB" id="6167040at2"/>
<keyword evidence="2" id="KW-1185">Reference proteome</keyword>
<name>A0A365GV65_9ACTN</name>
<keyword evidence="1" id="KW-0238">DNA-binding</keyword>
<dbReference type="SUPFAM" id="SSF142906">
    <property type="entry name" value="YjbR-like"/>
    <property type="match status" value="1"/>
</dbReference>
<evidence type="ECO:0000313" key="1">
    <source>
        <dbReference type="EMBL" id="RAY10689.1"/>
    </source>
</evidence>